<feature type="domain" description="PRD" evidence="2">
    <location>
        <begin position="171"/>
        <end position="280"/>
    </location>
</feature>
<dbReference type="SUPFAM" id="SSF50151">
    <property type="entry name" value="SacY-like RNA-binding domain"/>
    <property type="match status" value="1"/>
</dbReference>
<feature type="domain" description="PRD" evidence="2">
    <location>
        <begin position="65"/>
        <end position="170"/>
    </location>
</feature>
<organism evidence="3 4">
    <name type="scientific">Dickeya dadantii (strain 3937)</name>
    <name type="common">Erwinia chrysanthemi (strain 3937)</name>
    <dbReference type="NCBI Taxonomy" id="198628"/>
    <lineage>
        <taxon>Bacteria</taxon>
        <taxon>Pseudomonadati</taxon>
        <taxon>Pseudomonadota</taxon>
        <taxon>Gammaproteobacteria</taxon>
        <taxon>Enterobacterales</taxon>
        <taxon>Pectobacteriaceae</taxon>
        <taxon>Dickeya</taxon>
    </lineage>
</organism>
<dbReference type="RefSeq" id="WP_013319325.1">
    <property type="nucleotide sequence ID" value="NC_014500.1"/>
</dbReference>
<dbReference type="OrthoDB" id="9813552at2"/>
<name>E0SEG8_DICD3</name>
<accession>E0SEG8</accession>
<dbReference type="Gene3D" id="1.10.1790.10">
    <property type="entry name" value="PRD domain"/>
    <property type="match status" value="2"/>
</dbReference>
<dbReference type="EMBL" id="CP002038">
    <property type="protein sequence ID" value="ADM99902.1"/>
    <property type="molecule type" value="Genomic_DNA"/>
</dbReference>
<dbReference type="Pfam" id="PF03123">
    <property type="entry name" value="CAT_RBD"/>
    <property type="match status" value="1"/>
</dbReference>
<dbReference type="InterPro" id="IPR011608">
    <property type="entry name" value="PRD"/>
</dbReference>
<dbReference type="NCBIfam" id="NF046042">
    <property type="entry name" value="LicT"/>
    <property type="match status" value="1"/>
</dbReference>
<proteinExistence type="predicted"/>
<dbReference type="Pfam" id="PF00874">
    <property type="entry name" value="PRD"/>
    <property type="match status" value="2"/>
</dbReference>
<dbReference type="Gene3D" id="2.30.24.10">
    <property type="entry name" value="CAT RNA-binding domain"/>
    <property type="match status" value="1"/>
</dbReference>
<dbReference type="GO" id="GO:0006355">
    <property type="term" value="P:regulation of DNA-templated transcription"/>
    <property type="evidence" value="ECO:0007669"/>
    <property type="project" value="InterPro"/>
</dbReference>
<protein>
    <submittedName>
        <fullName evidence="3">Beta-glucoside bgl operon antiterminator, BglG family</fullName>
    </submittedName>
</protein>
<dbReference type="InterPro" id="IPR004341">
    <property type="entry name" value="CAT_RNA-bd_dom"/>
</dbReference>
<dbReference type="PROSITE" id="PS51372">
    <property type="entry name" value="PRD_2"/>
    <property type="match status" value="2"/>
</dbReference>
<dbReference type="AlphaFoldDB" id="E0SEG8"/>
<dbReference type="HOGENOM" id="CLU_078802_0_0_6"/>
<evidence type="ECO:0000256" key="1">
    <source>
        <dbReference type="ARBA" id="ARBA00022737"/>
    </source>
</evidence>
<evidence type="ECO:0000313" key="4">
    <source>
        <dbReference type="Proteomes" id="UP000006859"/>
    </source>
</evidence>
<sequence length="292" mass="33423">MKITQVLNNNVVSVIDNQGQELILTGCGLGFHSRTGQDVEMPRVEKIFRLQDNAIFARFKDLAQEVPLEILQLTSDIVETVKKQLQQKLSEGIYVTLADHLAFALQCQRNGTLIQNPLHWEVRHFYKQEYAVAEQALALIRQSLGVSLPEDEACSIALHIVNAELGDNIGNMKQITQLIYQVQNIVKYYFQVPLDESNGNYHRFITHLKFFSQRVVEGTSLDNDDGDLFTMVQQRYQKTLGCVEAINTFIKKNYQHTMTNSEKLYLTIHIDNMIHRLTQNNSSCGTNQHEPI</sequence>
<dbReference type="SUPFAM" id="SSF63520">
    <property type="entry name" value="PTS-regulatory domain, PRD"/>
    <property type="match status" value="2"/>
</dbReference>
<keyword evidence="4" id="KW-1185">Reference proteome</keyword>
<dbReference type="Proteomes" id="UP000006859">
    <property type="component" value="Chromosome"/>
</dbReference>
<dbReference type="PANTHER" id="PTHR30185">
    <property type="entry name" value="CRYPTIC BETA-GLUCOSIDE BGL OPERON ANTITERMINATOR"/>
    <property type="match status" value="1"/>
</dbReference>
<dbReference type="PANTHER" id="PTHR30185:SF15">
    <property type="entry name" value="CRYPTIC BETA-GLUCOSIDE BGL OPERON ANTITERMINATOR"/>
    <property type="match status" value="1"/>
</dbReference>
<dbReference type="InterPro" id="IPR036634">
    <property type="entry name" value="PRD_sf"/>
</dbReference>
<gene>
    <name evidence="3" type="ordered locus">Dda3937_02588</name>
</gene>
<evidence type="ECO:0000313" key="3">
    <source>
        <dbReference type="EMBL" id="ADM99902.1"/>
    </source>
</evidence>
<evidence type="ECO:0000259" key="2">
    <source>
        <dbReference type="PROSITE" id="PS51372"/>
    </source>
</evidence>
<dbReference type="STRING" id="198628.Dda3937_02588"/>
<dbReference type="KEGG" id="ddd:Dda3937_02588"/>
<keyword evidence="1" id="KW-0677">Repeat</keyword>
<dbReference type="InterPro" id="IPR050661">
    <property type="entry name" value="BglG_antiterminators"/>
</dbReference>
<dbReference type="GO" id="GO:0003723">
    <property type="term" value="F:RNA binding"/>
    <property type="evidence" value="ECO:0007669"/>
    <property type="project" value="InterPro"/>
</dbReference>
<dbReference type="PATRIC" id="fig|198628.6.peg.3649"/>
<dbReference type="eggNOG" id="COG3711">
    <property type="taxonomic scope" value="Bacteria"/>
</dbReference>
<reference evidence="3 4" key="1">
    <citation type="journal article" date="2011" name="J. Bacteriol.">
        <title>Genome sequence of the plant-pathogenic bacterium Dickeya dadantii 3937.</title>
        <authorList>
            <person name="Glasner J.D."/>
            <person name="Yang C.H."/>
            <person name="Reverchon S."/>
            <person name="Hugouvieux-Cotte-Pattat N."/>
            <person name="Condemine G."/>
            <person name="Bohin J.P."/>
            <person name="Van Gijsegem F."/>
            <person name="Yang S."/>
            <person name="Franza T."/>
            <person name="Expert D."/>
            <person name="Plunkett G. III"/>
            <person name="San Francisco M.J."/>
            <person name="Charkowski A.O."/>
            <person name="Py B."/>
            <person name="Bell K."/>
            <person name="Rauscher L."/>
            <person name="Rodriguez-Palenzuela P."/>
            <person name="Toussaint A."/>
            <person name="Holeva M.C."/>
            <person name="He S.Y."/>
            <person name="Douet V."/>
            <person name="Boccara M."/>
            <person name="Blanco C."/>
            <person name="Toth I."/>
            <person name="Anderson B.D."/>
            <person name="Biehl B.S."/>
            <person name="Mau B."/>
            <person name="Flynn S.M."/>
            <person name="Barras F."/>
            <person name="Lindeberg M."/>
            <person name="Birch P.R."/>
            <person name="Tsuyumu S."/>
            <person name="Shi X."/>
            <person name="Hibbing M."/>
            <person name="Yap M.N."/>
            <person name="Carpentier M."/>
            <person name="Dassa E."/>
            <person name="Umehara M."/>
            <person name="Kim J.F."/>
            <person name="Rusch M."/>
            <person name="Soni P."/>
            <person name="Mayhew G.F."/>
            <person name="Fouts D.E."/>
            <person name="Gill S.R."/>
            <person name="Blattner F.R."/>
            <person name="Keen N.T."/>
            <person name="Perna N.T."/>
        </authorList>
    </citation>
    <scope>NUCLEOTIDE SEQUENCE [LARGE SCALE GENOMIC DNA]</scope>
    <source>
        <strain evidence="3 4">3937</strain>
    </source>
</reference>
<dbReference type="InterPro" id="IPR036650">
    <property type="entry name" value="CAT_RNA-bd_dom_sf"/>
</dbReference>
<dbReference type="SMART" id="SM01061">
    <property type="entry name" value="CAT_RBD"/>
    <property type="match status" value="1"/>
</dbReference>